<dbReference type="GO" id="GO:0004252">
    <property type="term" value="F:serine-type endopeptidase activity"/>
    <property type="evidence" value="ECO:0007669"/>
    <property type="project" value="InterPro"/>
</dbReference>
<dbReference type="PROSITE" id="PS50240">
    <property type="entry name" value="TRYPSIN_DOM"/>
    <property type="match status" value="1"/>
</dbReference>
<organism evidence="4 5">
    <name type="scientific">Agaricicola taiwanensis</name>
    <dbReference type="NCBI Taxonomy" id="591372"/>
    <lineage>
        <taxon>Bacteria</taxon>
        <taxon>Pseudomonadati</taxon>
        <taxon>Pseudomonadota</taxon>
        <taxon>Alphaproteobacteria</taxon>
        <taxon>Rhodobacterales</taxon>
        <taxon>Paracoccaceae</taxon>
        <taxon>Agaricicola</taxon>
    </lineage>
</organism>
<feature type="domain" description="Peptidase S1" evidence="3">
    <location>
        <begin position="14"/>
        <end position="260"/>
    </location>
</feature>
<feature type="signal peptide" evidence="2">
    <location>
        <begin position="1"/>
        <end position="21"/>
    </location>
</feature>
<evidence type="ECO:0000256" key="2">
    <source>
        <dbReference type="SAM" id="SignalP"/>
    </source>
</evidence>
<dbReference type="AlphaFoldDB" id="A0A8J2VV55"/>
<dbReference type="InterPro" id="IPR018114">
    <property type="entry name" value="TRYPSIN_HIS"/>
</dbReference>
<evidence type="ECO:0000313" key="5">
    <source>
        <dbReference type="Proteomes" id="UP000602745"/>
    </source>
</evidence>
<evidence type="ECO:0000256" key="1">
    <source>
        <dbReference type="ARBA" id="ARBA00023157"/>
    </source>
</evidence>
<dbReference type="InterPro" id="IPR001254">
    <property type="entry name" value="Trypsin_dom"/>
</dbReference>
<dbReference type="SMART" id="SM00020">
    <property type="entry name" value="Tryp_SPc"/>
    <property type="match status" value="1"/>
</dbReference>
<reference evidence="4" key="2">
    <citation type="submission" date="2020-09" db="EMBL/GenBank/DDBJ databases">
        <authorList>
            <person name="Sun Q."/>
            <person name="Sedlacek I."/>
        </authorList>
    </citation>
    <scope>NUCLEOTIDE SEQUENCE</scope>
    <source>
        <strain evidence="4">CCM 7684</strain>
    </source>
</reference>
<dbReference type="Proteomes" id="UP000602745">
    <property type="component" value="Unassembled WGS sequence"/>
</dbReference>
<dbReference type="PROSITE" id="PS00134">
    <property type="entry name" value="TRYPSIN_HIS"/>
    <property type="match status" value="1"/>
</dbReference>
<accession>A0A8J2VV55</accession>
<dbReference type="SUPFAM" id="SSF50494">
    <property type="entry name" value="Trypsin-like serine proteases"/>
    <property type="match status" value="1"/>
</dbReference>
<reference evidence="4" key="1">
    <citation type="journal article" date="2014" name="Int. J. Syst. Evol. Microbiol.">
        <title>Complete genome sequence of Corynebacterium casei LMG S-19264T (=DSM 44701T), isolated from a smear-ripened cheese.</title>
        <authorList>
            <consortium name="US DOE Joint Genome Institute (JGI-PGF)"/>
            <person name="Walter F."/>
            <person name="Albersmeier A."/>
            <person name="Kalinowski J."/>
            <person name="Ruckert C."/>
        </authorList>
    </citation>
    <scope>NUCLEOTIDE SEQUENCE</scope>
    <source>
        <strain evidence="4">CCM 7684</strain>
    </source>
</reference>
<dbReference type="Gene3D" id="2.40.10.10">
    <property type="entry name" value="Trypsin-like serine proteases"/>
    <property type="match status" value="1"/>
</dbReference>
<dbReference type="RefSeq" id="WP_188409198.1">
    <property type="nucleotide sequence ID" value="NZ_BMCP01000002.1"/>
</dbReference>
<gene>
    <name evidence="4" type="ORF">GCM10007276_15530</name>
</gene>
<dbReference type="Pfam" id="PF00089">
    <property type="entry name" value="Trypsin"/>
    <property type="match status" value="1"/>
</dbReference>
<dbReference type="PANTHER" id="PTHR24253:SF153">
    <property type="entry name" value="SERINE PROTEASE HEPSIN"/>
    <property type="match status" value="1"/>
</dbReference>
<dbReference type="InterPro" id="IPR043504">
    <property type="entry name" value="Peptidase_S1_PA_chymotrypsin"/>
</dbReference>
<keyword evidence="1" id="KW-1015">Disulfide bond</keyword>
<dbReference type="PANTHER" id="PTHR24253">
    <property type="entry name" value="TRANSMEMBRANE PROTEASE SERINE"/>
    <property type="match status" value="1"/>
</dbReference>
<evidence type="ECO:0000313" key="4">
    <source>
        <dbReference type="EMBL" id="GGE39086.1"/>
    </source>
</evidence>
<dbReference type="EMBL" id="BMCP01000002">
    <property type="protein sequence ID" value="GGE39086.1"/>
    <property type="molecule type" value="Genomic_DNA"/>
</dbReference>
<dbReference type="InterPro" id="IPR001314">
    <property type="entry name" value="Peptidase_S1A"/>
</dbReference>
<dbReference type="InterPro" id="IPR009003">
    <property type="entry name" value="Peptidase_S1_PA"/>
</dbReference>
<name>A0A8J2VV55_9RHOB</name>
<comment type="caution">
    <text evidence="4">The sequence shown here is derived from an EMBL/GenBank/DDBJ whole genome shotgun (WGS) entry which is preliminary data.</text>
</comment>
<evidence type="ECO:0000259" key="3">
    <source>
        <dbReference type="PROSITE" id="PS50240"/>
    </source>
</evidence>
<keyword evidence="5" id="KW-1185">Reference proteome</keyword>
<protein>
    <recommendedName>
        <fullName evidence="3">Peptidase S1 domain-containing protein</fullName>
    </recommendedName>
</protein>
<sequence length="260" mass="26517">MPRSWFLFAASFLLAAGSAKALDGGYPARADHALRRSTVAIQSVQPLASGKARVSDCTGILIAPDLVLTAGHCLEVAERPEHTVVVGFMADGRPGAPVTARSVVFHPDHVAGWWRQPGSPETRQREIAADMALVRLSRPLGGDAAPIAVAGDVRSRAKAGSSYIAGAGVGGGGAFGLRIAPVGGIALLQRGATIALGSAGGAKACRGDSGGPVASLVDGQLEVWGVTGAVLRENRGCSTRVAIAFIEPAALRSMMARIGR</sequence>
<proteinExistence type="predicted"/>
<feature type="chain" id="PRO_5035164994" description="Peptidase S1 domain-containing protein" evidence="2">
    <location>
        <begin position="22"/>
        <end position="260"/>
    </location>
</feature>
<dbReference type="GO" id="GO:0006508">
    <property type="term" value="P:proteolysis"/>
    <property type="evidence" value="ECO:0007669"/>
    <property type="project" value="InterPro"/>
</dbReference>
<keyword evidence="2" id="KW-0732">Signal</keyword>
<dbReference type="PRINTS" id="PR00722">
    <property type="entry name" value="CHYMOTRYPSIN"/>
</dbReference>